<gene>
    <name evidence="5" type="ORF">EAH89_27595</name>
</gene>
<accession>A0A502F6B8</accession>
<dbReference type="InterPro" id="IPR029044">
    <property type="entry name" value="Nucleotide-diphossugar_trans"/>
</dbReference>
<proteinExistence type="inferred from homology"/>
<protein>
    <submittedName>
        <fullName evidence="5">Glycosyltransferase family 2 protein</fullName>
    </submittedName>
</protein>
<keyword evidence="2" id="KW-0328">Glycosyltransferase</keyword>
<organism evidence="5 6">
    <name type="scientific">Muricoccus nepalensis</name>
    <dbReference type="NCBI Taxonomy" id="1854500"/>
    <lineage>
        <taxon>Bacteria</taxon>
        <taxon>Pseudomonadati</taxon>
        <taxon>Pseudomonadota</taxon>
        <taxon>Alphaproteobacteria</taxon>
        <taxon>Acetobacterales</taxon>
        <taxon>Roseomonadaceae</taxon>
        <taxon>Muricoccus</taxon>
    </lineage>
</organism>
<dbReference type="RefSeq" id="WP_140886939.1">
    <property type="nucleotide sequence ID" value="NZ_RCZP01000055.1"/>
</dbReference>
<dbReference type="AlphaFoldDB" id="A0A502F6B8"/>
<dbReference type="InterPro" id="IPR050834">
    <property type="entry name" value="Glycosyltransf_2"/>
</dbReference>
<evidence type="ECO:0000256" key="2">
    <source>
        <dbReference type="ARBA" id="ARBA00022676"/>
    </source>
</evidence>
<dbReference type="CDD" id="cd00761">
    <property type="entry name" value="Glyco_tranf_GTA_type"/>
    <property type="match status" value="1"/>
</dbReference>
<dbReference type="Gene3D" id="3.90.550.10">
    <property type="entry name" value="Spore Coat Polysaccharide Biosynthesis Protein SpsA, Chain A"/>
    <property type="match status" value="1"/>
</dbReference>
<comment type="caution">
    <text evidence="5">The sequence shown here is derived from an EMBL/GenBank/DDBJ whole genome shotgun (WGS) entry which is preliminary data.</text>
</comment>
<evidence type="ECO:0000313" key="5">
    <source>
        <dbReference type="EMBL" id="TPG44266.1"/>
    </source>
</evidence>
<dbReference type="Proteomes" id="UP000317078">
    <property type="component" value="Unassembled WGS sequence"/>
</dbReference>
<evidence type="ECO:0000313" key="6">
    <source>
        <dbReference type="Proteomes" id="UP000317078"/>
    </source>
</evidence>
<dbReference type="PANTHER" id="PTHR43685:SF5">
    <property type="entry name" value="GLYCOSYLTRANSFERASE EPSE-RELATED"/>
    <property type="match status" value="1"/>
</dbReference>
<name>A0A502F6B8_9PROT</name>
<keyword evidence="6" id="KW-1185">Reference proteome</keyword>
<feature type="domain" description="Glycosyltransferase 2-like" evidence="4">
    <location>
        <begin position="11"/>
        <end position="171"/>
    </location>
</feature>
<dbReference type="OrthoDB" id="7296636at2"/>
<keyword evidence="3 5" id="KW-0808">Transferase</keyword>
<dbReference type="Pfam" id="PF00535">
    <property type="entry name" value="Glycos_transf_2"/>
    <property type="match status" value="1"/>
</dbReference>
<reference evidence="5 6" key="1">
    <citation type="journal article" date="2019" name="Environ. Microbiol.">
        <title>Species interactions and distinct microbial communities in high Arctic permafrost affected cryosols are associated with the CH4 and CO2 gas fluxes.</title>
        <authorList>
            <person name="Altshuler I."/>
            <person name="Hamel J."/>
            <person name="Turney S."/>
            <person name="Magnuson E."/>
            <person name="Levesque R."/>
            <person name="Greer C."/>
            <person name="Whyte L.G."/>
        </authorList>
    </citation>
    <scope>NUCLEOTIDE SEQUENCE [LARGE SCALE GENOMIC DNA]</scope>
    <source>
        <strain evidence="5 6">S9.3B</strain>
    </source>
</reference>
<evidence type="ECO:0000256" key="1">
    <source>
        <dbReference type="ARBA" id="ARBA00006739"/>
    </source>
</evidence>
<dbReference type="GO" id="GO:0016757">
    <property type="term" value="F:glycosyltransferase activity"/>
    <property type="evidence" value="ECO:0007669"/>
    <property type="project" value="UniProtKB-KW"/>
</dbReference>
<dbReference type="EMBL" id="RCZP01000055">
    <property type="protein sequence ID" value="TPG44266.1"/>
    <property type="molecule type" value="Genomic_DNA"/>
</dbReference>
<comment type="similarity">
    <text evidence="1">Belongs to the glycosyltransferase 2 family.</text>
</comment>
<sequence>MPPTNDPAVDVLIPAYNSADTIVSSLRSIQEQTVTGIRILVVDDGSTDATPEIVEGIAAEDPRVVLIRKPGNSGIVDALNLGLERSEAPYIARHDADDLSYPTRFAVQLAYLGAHPDCVAVGAVARHVNGKGDPTGNYARLRAPELADPHWFPSREPYLMHPFLMARREALVAVGGYRHVFHSEDTDLYWRLQERGRLHNPPELLGDYRLHAGSITSKSLRNGRVAALNSQLAAVSALRRRAGRADLSFPRERLPAYEGAETTAGLLRLVRDDLTPEEFTYLEAAVAAKLVENVSYRPYLLEGTDCRFIRRTLKANWHRFSPENAAEMRRFLISVGTKLIYHRRLKEVAMLLSPRDLARALHRVTSVSMMVRMQRLRPVPG</sequence>
<dbReference type="SUPFAM" id="SSF53448">
    <property type="entry name" value="Nucleotide-diphospho-sugar transferases"/>
    <property type="match status" value="1"/>
</dbReference>
<evidence type="ECO:0000256" key="3">
    <source>
        <dbReference type="ARBA" id="ARBA00022679"/>
    </source>
</evidence>
<dbReference type="PANTHER" id="PTHR43685">
    <property type="entry name" value="GLYCOSYLTRANSFERASE"/>
    <property type="match status" value="1"/>
</dbReference>
<dbReference type="InterPro" id="IPR001173">
    <property type="entry name" value="Glyco_trans_2-like"/>
</dbReference>
<evidence type="ECO:0000259" key="4">
    <source>
        <dbReference type="Pfam" id="PF00535"/>
    </source>
</evidence>